<accession>V4SPV7</accession>
<keyword evidence="1" id="KW-0805">Transcription regulation</keyword>
<organism evidence="4 5">
    <name type="scientific">Citrus clementina</name>
    <name type="common">Clementine</name>
    <name type="synonym">Citrus deliciosa x Citrus sinensis</name>
    <dbReference type="NCBI Taxonomy" id="85681"/>
    <lineage>
        <taxon>Eukaryota</taxon>
        <taxon>Viridiplantae</taxon>
        <taxon>Streptophyta</taxon>
        <taxon>Embryophyta</taxon>
        <taxon>Tracheophyta</taxon>
        <taxon>Spermatophyta</taxon>
        <taxon>Magnoliopsida</taxon>
        <taxon>eudicotyledons</taxon>
        <taxon>Gunneridae</taxon>
        <taxon>Pentapetalae</taxon>
        <taxon>rosids</taxon>
        <taxon>malvids</taxon>
        <taxon>Sapindales</taxon>
        <taxon>Rutaceae</taxon>
        <taxon>Aurantioideae</taxon>
        <taxon>Citrus</taxon>
    </lineage>
</organism>
<feature type="short sequence motif" description="VHIID" evidence="3">
    <location>
        <begin position="267"/>
        <end position="271"/>
    </location>
</feature>
<protein>
    <submittedName>
        <fullName evidence="4">Uncharacterized protein</fullName>
    </submittedName>
</protein>
<dbReference type="PROSITE" id="PS50985">
    <property type="entry name" value="GRAS"/>
    <property type="match status" value="1"/>
</dbReference>
<dbReference type="STRING" id="85681.V4SPV7"/>
<keyword evidence="2" id="KW-0804">Transcription</keyword>
<feature type="region of interest" description="SAW" evidence="3">
    <location>
        <begin position="451"/>
        <end position="531"/>
    </location>
</feature>
<evidence type="ECO:0000256" key="2">
    <source>
        <dbReference type="ARBA" id="ARBA00023163"/>
    </source>
</evidence>
<keyword evidence="5" id="KW-1185">Reference proteome</keyword>
<dbReference type="InParanoid" id="V4SPV7"/>
<dbReference type="OMA" id="WRFQHTR"/>
<evidence type="ECO:0000313" key="5">
    <source>
        <dbReference type="Proteomes" id="UP000030687"/>
    </source>
</evidence>
<dbReference type="Pfam" id="PF03514">
    <property type="entry name" value="GRAS"/>
    <property type="match status" value="1"/>
</dbReference>
<sequence length="532" mass="60572">MGVRHHNSTQTKFSLIPFLSYSFSIIIKLNMTQQEFLQPSWPFHTVINSTLDDELGTCDFNFDDDTSDYSLTSNLSYLFSNEMTPFPPCDDELQAMMNEFSMELGNFESAFSDKVKDFGTSFDNSEGSLSLLSQVSSPSTPTKSSEASMDSTVTFLGEDMEIDNQLGVLHLLQAYGEAVEKEQRELADVIIRCLSDKASPAGEILERLAYNLSPDFEKKGDYLMQESRKNFEAAFKAFYQIFPYGRFAHFAANSAILESIPDDAEHVHIVDFDMGEGIQWPSMIEAMARQNRTLRLTSVKIEDSEFARVPRQWSFEETRKQLCDYARDFGLKLKVEEMDFEELVWEMKRKKKGCSKEWSVFNCIVELPHMGRSRSRKHVIEFLQVAKEMLCRSRGIVTLGDGDACEKVIGSSGFGSFFEGYLEHYQAVLESMKTSFPTQLAGARMAMECLFVAPYISSHGWLQKWEEIRQGYHLQAGFGLEKCEVSKGFLMEAKELMKGESSYEVTIGGQSKNEIILEWRGTPLVRVSAWRS</sequence>
<dbReference type="PANTHER" id="PTHR31636">
    <property type="entry name" value="OSJNBA0084A10.13 PROTEIN-RELATED"/>
    <property type="match status" value="1"/>
</dbReference>
<dbReference type="SMR" id="V4SPV7"/>
<proteinExistence type="inferred from homology"/>
<dbReference type="EMBL" id="KI536861">
    <property type="protein sequence ID" value="ESR42707.1"/>
    <property type="molecule type" value="Genomic_DNA"/>
</dbReference>
<dbReference type="AlphaFoldDB" id="V4SPV7"/>
<feature type="region of interest" description="Leucine repeat II (LRII)" evidence="3">
    <location>
        <begin position="317"/>
        <end position="349"/>
    </location>
</feature>
<dbReference type="Gramene" id="ESR42707">
    <property type="protein sequence ID" value="ESR42707"/>
    <property type="gene ID" value="CICLE_v10011458mg"/>
</dbReference>
<gene>
    <name evidence="4" type="ORF">CICLE_v10011458mg</name>
</gene>
<name>V4SPV7_CITCL</name>
<evidence type="ECO:0000313" key="4">
    <source>
        <dbReference type="EMBL" id="ESR42707.1"/>
    </source>
</evidence>
<dbReference type="Proteomes" id="UP000030687">
    <property type="component" value="Unassembled WGS sequence"/>
</dbReference>
<comment type="caution">
    <text evidence="3">Lacks conserved residue(s) required for the propagation of feature annotation.</text>
</comment>
<evidence type="ECO:0000256" key="3">
    <source>
        <dbReference type="PROSITE-ProRule" id="PRU01191"/>
    </source>
</evidence>
<reference evidence="4 5" key="1">
    <citation type="submission" date="2013-10" db="EMBL/GenBank/DDBJ databases">
        <authorList>
            <consortium name="International Citrus Genome Consortium"/>
            <person name="Jenkins J."/>
            <person name="Schmutz J."/>
            <person name="Prochnik S."/>
            <person name="Rokhsar D."/>
            <person name="Gmitter F."/>
            <person name="Ollitrault P."/>
            <person name="Machado M."/>
            <person name="Talon M."/>
            <person name="Wincker P."/>
            <person name="Jaillon O."/>
            <person name="Morgante M."/>
        </authorList>
    </citation>
    <scope>NUCLEOTIDE SEQUENCE</scope>
    <source>
        <strain evidence="5">cv. Clemenules</strain>
    </source>
</reference>
<dbReference type="eggNOG" id="ENOG502QWF3">
    <property type="taxonomic scope" value="Eukaryota"/>
</dbReference>
<dbReference type="KEGG" id="cic:CICLE_v10011458mg"/>
<evidence type="ECO:0000256" key="1">
    <source>
        <dbReference type="ARBA" id="ARBA00023015"/>
    </source>
</evidence>
<comment type="similarity">
    <text evidence="3">Belongs to the GRAS family.</text>
</comment>
<dbReference type="InterPro" id="IPR005202">
    <property type="entry name" value="TF_GRAS"/>
</dbReference>